<dbReference type="NCBIfam" id="TIGR02687">
    <property type="entry name" value="BREX-1 system phosphatase PglZ type A"/>
    <property type="match status" value="1"/>
</dbReference>
<dbReference type="SUPFAM" id="SSF53649">
    <property type="entry name" value="Alkaline phosphatase-like"/>
    <property type="match status" value="1"/>
</dbReference>
<dbReference type="RefSeq" id="WP_092376860.1">
    <property type="nucleotide sequence ID" value="NZ_FORX01000015.1"/>
</dbReference>
<dbReference type="Pfam" id="PF08665">
    <property type="entry name" value="PglZ"/>
    <property type="match status" value="1"/>
</dbReference>
<dbReference type="InterPro" id="IPR017850">
    <property type="entry name" value="Alkaline_phosphatase_core_sf"/>
</dbReference>
<protein>
    <submittedName>
        <fullName evidence="1">TIGR02687 family protein</fullName>
    </submittedName>
</protein>
<dbReference type="Proteomes" id="UP000198635">
    <property type="component" value="Unassembled WGS sequence"/>
</dbReference>
<organism evidence="1 2">
    <name type="scientific">Desulfomicrobium apsheronum</name>
    <dbReference type="NCBI Taxonomy" id="52560"/>
    <lineage>
        <taxon>Bacteria</taxon>
        <taxon>Pseudomonadati</taxon>
        <taxon>Thermodesulfobacteriota</taxon>
        <taxon>Desulfovibrionia</taxon>
        <taxon>Desulfovibrionales</taxon>
        <taxon>Desulfomicrobiaceae</taxon>
        <taxon>Desulfomicrobium</taxon>
    </lineage>
</organism>
<gene>
    <name evidence="1" type="ORF">SAMN04488082_11570</name>
</gene>
<evidence type="ECO:0000313" key="1">
    <source>
        <dbReference type="EMBL" id="SFK15119.1"/>
    </source>
</evidence>
<evidence type="ECO:0000313" key="2">
    <source>
        <dbReference type="Proteomes" id="UP000198635"/>
    </source>
</evidence>
<accession>A0A1I3X730</accession>
<keyword evidence="2" id="KW-1185">Reference proteome</keyword>
<dbReference type="InterPro" id="IPR014060">
    <property type="entry name" value="PglZ"/>
</dbReference>
<proteinExistence type="predicted"/>
<dbReference type="EMBL" id="FORX01000015">
    <property type="protein sequence ID" value="SFK15119.1"/>
    <property type="molecule type" value="Genomic_DNA"/>
</dbReference>
<name>A0A1I3X730_9BACT</name>
<dbReference type="STRING" id="52560.SAMN04488082_11570"/>
<reference evidence="2" key="1">
    <citation type="submission" date="2016-10" db="EMBL/GenBank/DDBJ databases">
        <authorList>
            <person name="Varghese N."/>
            <person name="Submissions S."/>
        </authorList>
    </citation>
    <scope>NUCLEOTIDE SEQUENCE [LARGE SCALE GENOMIC DNA]</scope>
    <source>
        <strain evidence="2">DSM 5918</strain>
    </source>
</reference>
<dbReference type="AlphaFoldDB" id="A0A1I3X730"/>
<dbReference type="OrthoDB" id="9769734at2"/>
<sequence length="870" mass="98209">MNLSQLQESLQKIYHTEGHRIVFWHDPNAEFAEEIQSLALDDVTVIQLQQESALALKVRLETVDLNDKYLLYAPTPEPEPEVDWLLDIRLYSRTFHADRASIVMNELGLTRQAMRQHVALRSKFFNSQDRVSRLKKLIDVNDQEKDLDLKMLAVISRADQPSVFDILMKLFAGMCAEGETEYQPASPALEEIEKYDLAPFFWETMGLTFGYTASNPTLLDLLIRLLVSDFANTLKAAPPTSLEHFLLPNKSVATNASVFVSQWRSHMGHYQQYGQLSGIIAAQLGLDKLLSATSSFALTRSMTFEVVERQIIRSLRDMIVSEGAGNAEELKSLILKRKDGHWANIKLPGFEENVYAIAYLAIEAALDLLVLRTKYDEGLSYPSIQRLHRAYTTELFRFDQLYRQFHEFADKVELAGWDVLKEIQSVVEACYSGWYLTRLAMCWDSFMPGADGLLANWTVENVSKQQHFHSNFVKPILRGSPKSRVFVIISDALRYEVAEELTRSINATTRFKAKLDSQLGVLPSYTALGMAALLPHDHYGYKDGSDQLVVDGMPCGSFEQRNAVLANHEGMALRAGEIMAMSKDQGRESIRQSRLVYIYHDQIDSCGDHAASEGKTFHAARTAIEELTALVKFIVNSLNGSHIFVTADHGFLFQDQPPTVLEKSELDVKPKGALKSKKRYIVGQDMGQTDKAWVGSTANTAETNPALEFWIPKGINRFHFSGGARFVHGGAMPQEVIVPVVQVRELEGKAAIKDAVKRVDVSILGSNRKIVNTLQKFEFIQVEKVTERALPRVLVFSLRDGDMLISNEVLVTFNSTSDSMEERKRPVKLMVKKGAYDKAREYALVLRDPETQIEYDRIPVTIDLAFINDF</sequence>